<proteinExistence type="predicted"/>
<organism evidence="1">
    <name type="scientific">Siphoviridae sp. ctVqj4</name>
    <dbReference type="NCBI Taxonomy" id="2826359"/>
    <lineage>
        <taxon>Viruses</taxon>
        <taxon>Duplodnaviria</taxon>
        <taxon>Heunggongvirae</taxon>
        <taxon>Uroviricota</taxon>
        <taxon>Caudoviricetes</taxon>
    </lineage>
</organism>
<name>A0A8S5NL20_9CAUD</name>
<dbReference type="InterPro" id="IPR018755">
    <property type="entry name" value="Phage_Mu_Gp48"/>
</dbReference>
<reference evidence="1" key="1">
    <citation type="journal article" date="2021" name="Proc. Natl. Acad. Sci. U.S.A.">
        <title>A Catalog of Tens of Thousands of Viruses from Human Metagenomes Reveals Hidden Associations with Chronic Diseases.</title>
        <authorList>
            <person name="Tisza M.J."/>
            <person name="Buck C.B."/>
        </authorList>
    </citation>
    <scope>NUCLEOTIDE SEQUENCE</scope>
    <source>
        <strain evidence="1">CtVqj4</strain>
    </source>
</reference>
<sequence>MNNQDKILKLLHKVFRNDRITNEISKVTGYQIDRIELQILDIDHQFFLDTATWGLDIFEKELNLEHVSAKPESERRSVISAKWRGAGKLTLELIKQTADAFINGEVEVAFTGIIEINFSSQIGRPPNMNDVYRAIENIKPAHLGVKYIFRYRIHQELKEYLHWELQAITHNEIQSREDLEDKIVNRYYMDVVNQGYTCDTESTDRQIVREKFRNAVLQKLTDNGYDKNGNPIHNFIF</sequence>
<protein>
    <submittedName>
        <fullName evidence="1">Tail protein</fullName>
    </submittedName>
</protein>
<dbReference type="EMBL" id="BK015189">
    <property type="protein sequence ID" value="DAD95060.1"/>
    <property type="molecule type" value="Genomic_DNA"/>
</dbReference>
<accession>A0A8S5NL20</accession>
<dbReference type="Pfam" id="PF10076">
    <property type="entry name" value="Phage_Mu_Gp48"/>
    <property type="match status" value="1"/>
</dbReference>
<evidence type="ECO:0000313" key="1">
    <source>
        <dbReference type="EMBL" id="DAD95060.1"/>
    </source>
</evidence>